<evidence type="ECO:0000313" key="1">
    <source>
        <dbReference type="EMBL" id="KAF1027705.1"/>
    </source>
</evidence>
<gene>
    <name evidence="1" type="ORF">GAK29_00516</name>
</gene>
<proteinExistence type="predicted"/>
<evidence type="ECO:0000313" key="2">
    <source>
        <dbReference type="Proteomes" id="UP000490535"/>
    </source>
</evidence>
<dbReference type="Proteomes" id="UP000490535">
    <property type="component" value="Unassembled WGS sequence"/>
</dbReference>
<protein>
    <submittedName>
        <fullName evidence="1">Uncharacterized protein</fullName>
    </submittedName>
</protein>
<dbReference type="EMBL" id="WNDP01000007">
    <property type="protein sequence ID" value="KAF1027705.1"/>
    <property type="molecule type" value="Genomic_DNA"/>
</dbReference>
<accession>A0A833PHY5</accession>
<name>A0A833PHY5_ACIBZ</name>
<sequence>MCSIGLTKNYLIKIEMYLIIDEHLKIFYFVDLIEKLKWKISMLSKHNLLDIENKILFIDQKRILILFNHYAKKALSLTGKALFVY</sequence>
<organism evidence="1 2">
    <name type="scientific">Acinetobacter bereziniae</name>
    <name type="common">Acinetobacter genomosp. 10</name>
    <dbReference type="NCBI Taxonomy" id="106648"/>
    <lineage>
        <taxon>Bacteria</taxon>
        <taxon>Pseudomonadati</taxon>
        <taxon>Pseudomonadota</taxon>
        <taxon>Gammaproteobacteria</taxon>
        <taxon>Moraxellales</taxon>
        <taxon>Moraxellaceae</taxon>
        <taxon>Acinetobacter</taxon>
    </lineage>
</organism>
<dbReference type="AlphaFoldDB" id="A0A833PHY5"/>
<reference evidence="2" key="1">
    <citation type="journal article" date="2020" name="MBio">
        <title>Horizontal gene transfer to a defensive symbiont with a reduced genome amongst a multipartite beetle microbiome.</title>
        <authorList>
            <person name="Waterworth S.C."/>
            <person name="Florez L.V."/>
            <person name="Rees E.R."/>
            <person name="Hertweck C."/>
            <person name="Kaltenpoth M."/>
            <person name="Kwan J.C."/>
        </authorList>
    </citation>
    <scope>NUCLEOTIDE SEQUENCE [LARGE SCALE GENOMIC DNA]</scope>
</reference>
<comment type="caution">
    <text evidence="1">The sequence shown here is derived from an EMBL/GenBank/DDBJ whole genome shotgun (WGS) entry which is preliminary data.</text>
</comment>